<evidence type="ECO:0000259" key="9">
    <source>
        <dbReference type="Pfam" id="PF22691"/>
    </source>
</evidence>
<dbReference type="InterPro" id="IPR020616">
    <property type="entry name" value="Thiolase_N"/>
</dbReference>
<evidence type="ECO:0000256" key="4">
    <source>
        <dbReference type="ARBA" id="ARBA00023055"/>
    </source>
</evidence>
<keyword evidence="11" id="KW-1185">Reference proteome</keyword>
<dbReference type="GO" id="GO:0003988">
    <property type="term" value="F:acetyl-CoA C-acyltransferase activity"/>
    <property type="evidence" value="ECO:0007669"/>
    <property type="project" value="UniProtKB-ARBA"/>
</dbReference>
<dbReference type="EC" id="2.3.1.176" evidence="1"/>
<sequence>MSDRKEVVIRGVGSSHYGRFPDRRVESLAWEAILEAMQDAGAEAGEIEAVFVGSVFGPPGVATRTLRGIGIGGVPVITIEAACASGTAAYHEACEAVALGRYSCVLVFGIEHLSSLFTRGAIVPEATDSEGRAGLPLPGLYALQAQRYMAQFGTRPEAFAEVAVKNKGNGAHNPRAQLKGSAPTLDEVMSAKMIAEPLTFLQCCPVSDGSAAAVVGRPKGRRGEVRVLASAMASGQLWDHRSKEFWGEGPVRRAAQAAYAQSGIKPSEVDVLEVHDSFTIGEILTLEALDLCKVGEGASLAPSGHTQRGGQQPVNPSGGLLSRGHPLGATGTAQIAEIVWQLRGMAGAHQVPNAKLGLVETMGGGAAGMEGNASVVSLLALR</sequence>
<keyword evidence="5" id="KW-0446">Lipid-binding</keyword>
<evidence type="ECO:0000256" key="6">
    <source>
        <dbReference type="ARBA" id="ARBA00032316"/>
    </source>
</evidence>
<evidence type="ECO:0000313" key="11">
    <source>
        <dbReference type="Proteomes" id="UP000295341"/>
    </source>
</evidence>
<organism evidence="10 11">
    <name type="scientific">Panacagrimonas perspica</name>
    <dbReference type="NCBI Taxonomy" id="381431"/>
    <lineage>
        <taxon>Bacteria</taxon>
        <taxon>Pseudomonadati</taxon>
        <taxon>Pseudomonadota</taxon>
        <taxon>Gammaproteobacteria</taxon>
        <taxon>Nevskiales</taxon>
        <taxon>Nevskiaceae</taxon>
        <taxon>Panacagrimonas</taxon>
    </lineage>
</organism>
<dbReference type="PANTHER" id="PTHR42870">
    <property type="entry name" value="ACETYL-COA C-ACETYLTRANSFERASE"/>
    <property type="match status" value="1"/>
</dbReference>
<keyword evidence="3 10" id="KW-0808">Transferase</keyword>
<dbReference type="PROSITE" id="PS00737">
    <property type="entry name" value="THIOLASE_2"/>
    <property type="match status" value="1"/>
</dbReference>
<dbReference type="GO" id="GO:0006869">
    <property type="term" value="P:lipid transport"/>
    <property type="evidence" value="ECO:0007669"/>
    <property type="project" value="UniProtKB-KW"/>
</dbReference>
<protein>
    <recommendedName>
        <fullName evidence="1">propanoyl-CoA C-acyltransferase</fullName>
        <ecNumber evidence="1">2.3.1.176</ecNumber>
    </recommendedName>
    <alternativeName>
        <fullName evidence="6">Propanoyl-CoA C-acyltransferase</fullName>
    </alternativeName>
</protein>
<dbReference type="GO" id="GO:0008289">
    <property type="term" value="F:lipid binding"/>
    <property type="evidence" value="ECO:0007669"/>
    <property type="project" value="UniProtKB-KW"/>
</dbReference>
<evidence type="ECO:0000259" key="8">
    <source>
        <dbReference type="Pfam" id="PF00108"/>
    </source>
</evidence>
<dbReference type="PANTHER" id="PTHR42870:SF1">
    <property type="entry name" value="NON-SPECIFIC LIPID-TRANSFER PROTEIN-LIKE 2"/>
    <property type="match status" value="1"/>
</dbReference>
<keyword evidence="2" id="KW-0813">Transport</keyword>
<accession>A0A4R7P0I1</accession>
<proteinExistence type="predicted"/>
<dbReference type="AlphaFoldDB" id="A0A4R7P0I1"/>
<dbReference type="InterPro" id="IPR020613">
    <property type="entry name" value="Thiolase_CS"/>
</dbReference>
<evidence type="ECO:0000256" key="2">
    <source>
        <dbReference type="ARBA" id="ARBA00022448"/>
    </source>
</evidence>
<dbReference type="CDD" id="cd00829">
    <property type="entry name" value="SCP-x_thiolase"/>
    <property type="match status" value="1"/>
</dbReference>
<dbReference type="InterPro" id="IPR002155">
    <property type="entry name" value="Thiolase"/>
</dbReference>
<dbReference type="OrthoDB" id="7053663at2"/>
<evidence type="ECO:0000256" key="3">
    <source>
        <dbReference type="ARBA" id="ARBA00022679"/>
    </source>
</evidence>
<evidence type="ECO:0000256" key="1">
    <source>
        <dbReference type="ARBA" id="ARBA00012352"/>
    </source>
</evidence>
<dbReference type="RefSeq" id="WP_133883084.1">
    <property type="nucleotide sequence ID" value="NZ_MWIN01000009.1"/>
</dbReference>
<dbReference type="EMBL" id="SOBT01000010">
    <property type="protein sequence ID" value="TDU26928.1"/>
    <property type="molecule type" value="Genomic_DNA"/>
</dbReference>
<dbReference type="Gene3D" id="3.40.47.10">
    <property type="match status" value="1"/>
</dbReference>
<dbReference type="PIRSF" id="PIRSF000429">
    <property type="entry name" value="Ac-CoA_Ac_transf"/>
    <property type="match status" value="1"/>
</dbReference>
<dbReference type="InterPro" id="IPR055140">
    <property type="entry name" value="Thiolase_C_2"/>
</dbReference>
<feature type="domain" description="Thiolase C-terminal" evidence="9">
    <location>
        <begin position="248"/>
        <end position="365"/>
    </location>
</feature>
<gene>
    <name evidence="10" type="ORF">DFR24_3960</name>
</gene>
<name>A0A4R7P0I1_9GAMM</name>
<dbReference type="Pfam" id="PF22691">
    <property type="entry name" value="Thiolase_C_1"/>
    <property type="match status" value="1"/>
</dbReference>
<evidence type="ECO:0000313" key="10">
    <source>
        <dbReference type="EMBL" id="TDU26928.1"/>
    </source>
</evidence>
<feature type="compositionally biased region" description="Polar residues" evidence="7">
    <location>
        <begin position="304"/>
        <end position="315"/>
    </location>
</feature>
<reference evidence="10 11" key="1">
    <citation type="submission" date="2019-03" db="EMBL/GenBank/DDBJ databases">
        <title>Genomic Encyclopedia of Type Strains, Phase IV (KMG-IV): sequencing the most valuable type-strain genomes for metagenomic binning, comparative biology and taxonomic classification.</title>
        <authorList>
            <person name="Goeker M."/>
        </authorList>
    </citation>
    <scope>NUCLEOTIDE SEQUENCE [LARGE SCALE GENOMIC DNA]</scope>
    <source>
        <strain evidence="10 11">DSM 26377</strain>
    </source>
</reference>
<dbReference type="Proteomes" id="UP000295341">
    <property type="component" value="Unassembled WGS sequence"/>
</dbReference>
<evidence type="ECO:0000256" key="5">
    <source>
        <dbReference type="ARBA" id="ARBA00023121"/>
    </source>
</evidence>
<comment type="caution">
    <text evidence="10">The sequence shown here is derived from an EMBL/GenBank/DDBJ whole genome shotgun (WGS) entry which is preliminary data.</text>
</comment>
<dbReference type="InterPro" id="IPR016039">
    <property type="entry name" value="Thiolase-like"/>
</dbReference>
<evidence type="ECO:0000256" key="7">
    <source>
        <dbReference type="SAM" id="MobiDB-lite"/>
    </source>
</evidence>
<dbReference type="Pfam" id="PF00108">
    <property type="entry name" value="Thiolase_N"/>
    <property type="match status" value="1"/>
</dbReference>
<feature type="region of interest" description="Disordered" evidence="7">
    <location>
        <begin position="301"/>
        <end position="326"/>
    </location>
</feature>
<feature type="domain" description="Thiolase N-terminal" evidence="8">
    <location>
        <begin position="16"/>
        <end position="215"/>
    </location>
</feature>
<keyword evidence="4" id="KW-0445">Lipid transport</keyword>
<dbReference type="SUPFAM" id="SSF53901">
    <property type="entry name" value="Thiolase-like"/>
    <property type="match status" value="2"/>
</dbReference>